<proteinExistence type="predicted"/>
<organism evidence="2 3">
    <name type="scientific">Spirosoma radiotolerans</name>
    <dbReference type="NCBI Taxonomy" id="1379870"/>
    <lineage>
        <taxon>Bacteria</taxon>
        <taxon>Pseudomonadati</taxon>
        <taxon>Bacteroidota</taxon>
        <taxon>Cytophagia</taxon>
        <taxon>Cytophagales</taxon>
        <taxon>Cytophagaceae</taxon>
        <taxon>Spirosoma</taxon>
    </lineage>
</organism>
<keyword evidence="3" id="KW-1185">Reference proteome</keyword>
<dbReference type="RefSeq" id="WP_046573629.1">
    <property type="nucleotide sequence ID" value="NZ_CP010429.1"/>
</dbReference>
<dbReference type="Pfam" id="PF20409">
    <property type="entry name" value="SnoaL_5"/>
    <property type="match status" value="1"/>
</dbReference>
<evidence type="ECO:0000313" key="2">
    <source>
        <dbReference type="EMBL" id="AKD55145.1"/>
    </source>
</evidence>
<dbReference type="STRING" id="1379870.SD10_09730"/>
<evidence type="ECO:0000259" key="1">
    <source>
        <dbReference type="Pfam" id="PF20409"/>
    </source>
</evidence>
<dbReference type="HOGENOM" id="CLU_151236_0_0_10"/>
<dbReference type="InterPro" id="IPR032710">
    <property type="entry name" value="NTF2-like_dom_sf"/>
</dbReference>
<dbReference type="SUPFAM" id="SSF54427">
    <property type="entry name" value="NTF2-like"/>
    <property type="match status" value="1"/>
</dbReference>
<dbReference type="Gene3D" id="3.10.450.50">
    <property type="match status" value="1"/>
</dbReference>
<dbReference type="AlphaFoldDB" id="A0A0E3ZVJ8"/>
<protein>
    <recommendedName>
        <fullName evidence="1">SnoaL-like domain-containing protein</fullName>
    </recommendedName>
</protein>
<sequence length="118" mass="12963">MTIDELADRLVTLCREGNYEQAQRELYSNDAKSIEPTSAQGMPSVQGLDAIIAKGNQFQRMIQEIHGGHVGGPLIAGNTIAITISLDATFTDGTRQTINELAVYTVQNGKIIEEQFFY</sequence>
<accession>A0A0E3ZVJ8</accession>
<dbReference type="KEGG" id="srd:SD10_09730"/>
<dbReference type="OrthoDB" id="336094at2"/>
<gene>
    <name evidence="2" type="ORF">SD10_09730</name>
</gene>
<dbReference type="InterPro" id="IPR046860">
    <property type="entry name" value="SnoaL_5"/>
</dbReference>
<dbReference type="PATRIC" id="fig|1379870.5.peg.2117"/>
<reference evidence="2 3" key="1">
    <citation type="journal article" date="2014" name="Curr. Microbiol.">
        <title>Spirosoma radiotolerans sp. nov., a gamma-radiation-resistant bacterium isolated from gamma ray-irradiated soil.</title>
        <authorList>
            <person name="Lee J.J."/>
            <person name="Srinivasan S."/>
            <person name="Lim S."/>
            <person name="Joe M."/>
            <person name="Im S."/>
            <person name="Bae S.I."/>
            <person name="Park K.R."/>
            <person name="Han J.H."/>
            <person name="Park S.H."/>
            <person name="Joo B.M."/>
            <person name="Park S.J."/>
            <person name="Kim M.K."/>
        </authorList>
    </citation>
    <scope>NUCLEOTIDE SEQUENCE [LARGE SCALE GENOMIC DNA]</scope>
    <source>
        <strain evidence="2 3">DG5A</strain>
    </source>
</reference>
<evidence type="ECO:0000313" key="3">
    <source>
        <dbReference type="Proteomes" id="UP000033054"/>
    </source>
</evidence>
<name>A0A0E3ZVJ8_9BACT</name>
<dbReference type="Proteomes" id="UP000033054">
    <property type="component" value="Chromosome"/>
</dbReference>
<feature type="domain" description="SnoaL-like" evidence="1">
    <location>
        <begin position="1"/>
        <end position="118"/>
    </location>
</feature>
<dbReference type="EMBL" id="CP010429">
    <property type="protein sequence ID" value="AKD55145.1"/>
    <property type="molecule type" value="Genomic_DNA"/>
</dbReference>